<evidence type="ECO:0000313" key="2">
    <source>
        <dbReference type="Proteomes" id="UP001057402"/>
    </source>
</evidence>
<sequence length="330" mass="36167">MAVGETFAIRWLSGQHPSSMANTITPPLLNPSKASPSCSFHLLQSSKPPKLASSLAPHFFQLRTKTYFPSFSAFVAHTAGWAPEDEKDLEGDEILGQGGIFEETQELGWEGEGEDSSFGVSNAGADEGFGSEETDEEGKGDSSYVEPPEEAKVYVGNLPFDVDSEKLAMLFEKAGTVEIAEVIYNRETDLSRGFGFVSMSNVQEAEKAVGMFHRYELDGRLLTVNRANPRGLKPDRIPRVFDSGFRVYAGNLPWDVDSARLEQIFSKHGKVLNARVVYDRDSGRSRGFGFVTMTSEAGMNEAIAALDGQNVDGRSIKVNAAEERPKRGFF</sequence>
<evidence type="ECO:0000313" key="1">
    <source>
        <dbReference type="EMBL" id="KAI4341366.1"/>
    </source>
</evidence>
<reference evidence="2" key="1">
    <citation type="journal article" date="2023" name="Front. Plant Sci.">
        <title>Chromosomal-level genome assembly of Melastoma candidum provides insights into trichome evolution.</title>
        <authorList>
            <person name="Zhong Y."/>
            <person name="Wu W."/>
            <person name="Sun C."/>
            <person name="Zou P."/>
            <person name="Liu Y."/>
            <person name="Dai S."/>
            <person name="Zhou R."/>
        </authorList>
    </citation>
    <scope>NUCLEOTIDE SEQUENCE [LARGE SCALE GENOMIC DNA]</scope>
</reference>
<keyword evidence="2" id="KW-1185">Reference proteome</keyword>
<dbReference type="EMBL" id="CM042886">
    <property type="protein sequence ID" value="KAI4341366.1"/>
    <property type="molecule type" value="Genomic_DNA"/>
</dbReference>
<gene>
    <name evidence="1" type="ORF">MLD38_026098</name>
</gene>
<proteinExistence type="predicted"/>
<name>A0ACB9NZB3_9MYRT</name>
<organism evidence="1 2">
    <name type="scientific">Melastoma candidum</name>
    <dbReference type="NCBI Taxonomy" id="119954"/>
    <lineage>
        <taxon>Eukaryota</taxon>
        <taxon>Viridiplantae</taxon>
        <taxon>Streptophyta</taxon>
        <taxon>Embryophyta</taxon>
        <taxon>Tracheophyta</taxon>
        <taxon>Spermatophyta</taxon>
        <taxon>Magnoliopsida</taxon>
        <taxon>eudicotyledons</taxon>
        <taxon>Gunneridae</taxon>
        <taxon>Pentapetalae</taxon>
        <taxon>rosids</taxon>
        <taxon>malvids</taxon>
        <taxon>Myrtales</taxon>
        <taxon>Melastomataceae</taxon>
        <taxon>Melastomatoideae</taxon>
        <taxon>Melastomateae</taxon>
        <taxon>Melastoma</taxon>
    </lineage>
</organism>
<accession>A0ACB9NZB3</accession>
<dbReference type="Proteomes" id="UP001057402">
    <property type="component" value="Chromosome 7"/>
</dbReference>
<protein>
    <submittedName>
        <fullName evidence="1">Uncharacterized protein</fullName>
    </submittedName>
</protein>
<comment type="caution">
    <text evidence="1">The sequence shown here is derived from an EMBL/GenBank/DDBJ whole genome shotgun (WGS) entry which is preliminary data.</text>
</comment>